<evidence type="ECO:0000313" key="3">
    <source>
        <dbReference type="EMBL" id="GGL07051.1"/>
    </source>
</evidence>
<dbReference type="Proteomes" id="UP000645217">
    <property type="component" value="Unassembled WGS sequence"/>
</dbReference>
<protein>
    <recommendedName>
        <fullName evidence="2">DUF559 domain-containing protein</fullName>
    </recommendedName>
</protein>
<reference evidence="3" key="1">
    <citation type="journal article" date="2014" name="Int. J. Syst. Evol. Microbiol.">
        <title>Complete genome sequence of Corynebacterium casei LMG S-19264T (=DSM 44701T), isolated from a smear-ripened cheese.</title>
        <authorList>
            <consortium name="US DOE Joint Genome Institute (JGI-PGF)"/>
            <person name="Walter F."/>
            <person name="Albersmeier A."/>
            <person name="Kalinowski J."/>
            <person name="Ruckert C."/>
        </authorList>
    </citation>
    <scope>NUCLEOTIDE SEQUENCE</scope>
    <source>
        <strain evidence="3">JCM 13064</strain>
    </source>
</reference>
<gene>
    <name evidence="3" type="ORF">GCM10007964_56660</name>
</gene>
<feature type="region of interest" description="Disordered" evidence="1">
    <location>
        <begin position="242"/>
        <end position="268"/>
    </location>
</feature>
<keyword evidence="4" id="KW-1185">Reference proteome</keyword>
<organism evidence="3 4">
    <name type="scientific">Sphaerisporangium melleum</name>
    <dbReference type="NCBI Taxonomy" id="321316"/>
    <lineage>
        <taxon>Bacteria</taxon>
        <taxon>Bacillati</taxon>
        <taxon>Actinomycetota</taxon>
        <taxon>Actinomycetes</taxon>
        <taxon>Streptosporangiales</taxon>
        <taxon>Streptosporangiaceae</taxon>
        <taxon>Sphaerisporangium</taxon>
    </lineage>
</organism>
<dbReference type="InterPro" id="IPR047216">
    <property type="entry name" value="Endonuclease_DUF559_bact"/>
</dbReference>
<comment type="caution">
    <text evidence="3">The sequence shown here is derived from an EMBL/GenBank/DDBJ whole genome shotgun (WGS) entry which is preliminary data.</text>
</comment>
<sequence>MRLSPALSRVTTTRGKPSPGTGMTPEVALADTAPTRETLLTNGVPTRENLLADGVPTRGEPLADGGPAVLACALAPARTVSETVAALLALMEGAAIASFPAWLPAARAITGPGGTGVPAVRALAFRAAAAGRHHGPFLADLAEAALRARPPSRQRFAARTRAVGLARVLAEAAGRPHAAIVLEVPAGLTAAEEDVLVTACEWLAGHGGLAVGLTGAPLASADRVPEVPIALPRAVTAVSVVPEAPEAPNPSQRRPEVPPRPSAPLGRPGLVLPASPIAGPLTRPVPETLARSGPETPAWTGPGQGVARLPAAAGVPHPGSRAEKALEAALSSRPWAAGRVWNQTYRPHPLANPIRVDLMWRRERCVVEIDGPEHRSLERSKDDGHRDAWLREDGYAVLRVTNDQVLTDIEAVVGRVERFLLSRRHGKTPEGR</sequence>
<dbReference type="PANTHER" id="PTHR38590:SF1">
    <property type="entry name" value="BLL0828 PROTEIN"/>
    <property type="match status" value="1"/>
</dbReference>
<dbReference type="PANTHER" id="PTHR38590">
    <property type="entry name" value="BLL0828 PROTEIN"/>
    <property type="match status" value="1"/>
</dbReference>
<dbReference type="Gene3D" id="3.40.960.10">
    <property type="entry name" value="VSR Endonuclease"/>
    <property type="match status" value="1"/>
</dbReference>
<accession>A0A917RHJ5</accession>
<feature type="region of interest" description="Disordered" evidence="1">
    <location>
        <begin position="1"/>
        <end position="26"/>
    </location>
</feature>
<evidence type="ECO:0000313" key="4">
    <source>
        <dbReference type="Proteomes" id="UP000645217"/>
    </source>
</evidence>
<dbReference type="InterPro" id="IPR011335">
    <property type="entry name" value="Restrct_endonuc-II-like"/>
</dbReference>
<proteinExistence type="predicted"/>
<dbReference type="SUPFAM" id="SSF52980">
    <property type="entry name" value="Restriction endonuclease-like"/>
    <property type="match status" value="1"/>
</dbReference>
<dbReference type="EMBL" id="BMNT01000036">
    <property type="protein sequence ID" value="GGL07051.1"/>
    <property type="molecule type" value="Genomic_DNA"/>
</dbReference>
<name>A0A917RHJ5_9ACTN</name>
<evidence type="ECO:0000256" key="1">
    <source>
        <dbReference type="SAM" id="MobiDB-lite"/>
    </source>
</evidence>
<dbReference type="AlphaFoldDB" id="A0A917RHJ5"/>
<dbReference type="Pfam" id="PF04480">
    <property type="entry name" value="DUF559"/>
    <property type="match status" value="1"/>
</dbReference>
<evidence type="ECO:0000259" key="2">
    <source>
        <dbReference type="Pfam" id="PF04480"/>
    </source>
</evidence>
<feature type="domain" description="DUF559" evidence="2">
    <location>
        <begin position="348"/>
        <end position="419"/>
    </location>
</feature>
<dbReference type="InterPro" id="IPR007569">
    <property type="entry name" value="DUF559"/>
</dbReference>
<reference evidence="3" key="2">
    <citation type="submission" date="2020-09" db="EMBL/GenBank/DDBJ databases">
        <authorList>
            <person name="Sun Q."/>
            <person name="Ohkuma M."/>
        </authorList>
    </citation>
    <scope>NUCLEOTIDE SEQUENCE</scope>
    <source>
        <strain evidence="3">JCM 13064</strain>
    </source>
</reference>